<evidence type="ECO:0000256" key="1">
    <source>
        <dbReference type="ARBA" id="ARBA00004251"/>
    </source>
</evidence>
<comment type="caution">
    <text evidence="16">The sequence shown here is derived from an EMBL/GenBank/DDBJ whole genome shotgun (WGS) entry which is preliminary data.</text>
</comment>
<evidence type="ECO:0000256" key="12">
    <source>
        <dbReference type="SAM" id="Phobius"/>
    </source>
</evidence>
<dbReference type="OrthoDB" id="1600340at2759"/>
<dbReference type="PANTHER" id="PTHR48063:SF112">
    <property type="entry name" value="RECEPTOR LIKE PROTEIN 30-LIKE"/>
    <property type="match status" value="1"/>
</dbReference>
<dbReference type="AlphaFoldDB" id="A0A7J6HUT6"/>
<evidence type="ECO:0000256" key="9">
    <source>
        <dbReference type="ARBA" id="ARBA00023136"/>
    </source>
</evidence>
<evidence type="ECO:0000256" key="10">
    <source>
        <dbReference type="ARBA" id="ARBA00023170"/>
    </source>
</evidence>
<evidence type="ECO:0000259" key="13">
    <source>
        <dbReference type="Pfam" id="PF08263"/>
    </source>
</evidence>
<evidence type="ECO:0000256" key="5">
    <source>
        <dbReference type="ARBA" id="ARBA00022692"/>
    </source>
</evidence>
<dbReference type="EMBL" id="JAATIQ010000022">
    <property type="protein sequence ID" value="KAF4398973.1"/>
    <property type="molecule type" value="Genomic_DNA"/>
</dbReference>
<dbReference type="Pfam" id="PF13855">
    <property type="entry name" value="LRR_8"/>
    <property type="match status" value="2"/>
</dbReference>
<proteinExistence type="inferred from homology"/>
<keyword evidence="6" id="KW-0732">Signal</keyword>
<evidence type="ECO:0000313" key="18">
    <source>
        <dbReference type="Proteomes" id="UP000583929"/>
    </source>
</evidence>
<keyword evidence="11" id="KW-0325">Glycoprotein</keyword>
<reference evidence="17 18" key="1">
    <citation type="journal article" date="2020" name="bioRxiv">
        <title>Sequence and annotation of 42 cannabis genomes reveals extensive copy number variation in cannabinoid synthesis and pathogen resistance genes.</title>
        <authorList>
            <person name="Mckernan K.J."/>
            <person name="Helbert Y."/>
            <person name="Kane L.T."/>
            <person name="Ebling H."/>
            <person name="Zhang L."/>
            <person name="Liu B."/>
            <person name="Eaton Z."/>
            <person name="Mclaughlin S."/>
            <person name="Kingan S."/>
            <person name="Baybayan P."/>
            <person name="Concepcion G."/>
            <person name="Jordan M."/>
            <person name="Riva A."/>
            <person name="Barbazuk W."/>
            <person name="Harkins T."/>
        </authorList>
    </citation>
    <scope>NUCLEOTIDE SEQUENCE [LARGE SCALE GENOMIC DNA]</scope>
    <source>
        <strain evidence="17 18">cv. Jamaican Lion 4</strain>
        <strain evidence="16">Father</strain>
        <strain evidence="15">Mother</strain>
        <tissue evidence="16">Leaf</tissue>
    </source>
</reference>
<keyword evidence="18" id="KW-1185">Reference proteome</keyword>
<dbReference type="GO" id="GO:0005886">
    <property type="term" value="C:plasma membrane"/>
    <property type="evidence" value="ECO:0007669"/>
    <property type="project" value="UniProtKB-SubCell"/>
</dbReference>
<evidence type="ECO:0000256" key="2">
    <source>
        <dbReference type="ARBA" id="ARBA00009592"/>
    </source>
</evidence>
<evidence type="ECO:0000256" key="4">
    <source>
        <dbReference type="ARBA" id="ARBA00022614"/>
    </source>
</evidence>
<comment type="similarity">
    <text evidence="2">Belongs to the RLP family.</text>
</comment>
<keyword evidence="4" id="KW-0433">Leucine-rich repeat</keyword>
<keyword evidence="10" id="KW-0675">Receptor</keyword>
<evidence type="ECO:0000256" key="8">
    <source>
        <dbReference type="ARBA" id="ARBA00022989"/>
    </source>
</evidence>
<dbReference type="Pfam" id="PF08263">
    <property type="entry name" value="LRRNT_2"/>
    <property type="match status" value="1"/>
</dbReference>
<dbReference type="SUPFAM" id="SSF52058">
    <property type="entry name" value="L domain-like"/>
    <property type="match status" value="3"/>
</dbReference>
<evidence type="ECO:0000313" key="15">
    <source>
        <dbReference type="EMBL" id="KAF4380271.1"/>
    </source>
</evidence>
<dbReference type="PRINTS" id="PR00019">
    <property type="entry name" value="LEURICHRPT"/>
</dbReference>
<keyword evidence="3" id="KW-1003">Cell membrane</keyword>
<dbReference type="Proteomes" id="UP000583929">
    <property type="component" value="Unassembled WGS sequence"/>
</dbReference>
<dbReference type="Proteomes" id="UP000525078">
    <property type="component" value="Unassembled WGS sequence"/>
</dbReference>
<dbReference type="PANTHER" id="PTHR48063">
    <property type="entry name" value="LRR RECEPTOR-LIKE KINASE"/>
    <property type="match status" value="1"/>
</dbReference>
<feature type="transmembrane region" description="Helical" evidence="12">
    <location>
        <begin position="1002"/>
        <end position="1029"/>
    </location>
</feature>
<dbReference type="InterPro" id="IPR001611">
    <property type="entry name" value="Leu-rich_rpt"/>
</dbReference>
<evidence type="ECO:0008006" key="19">
    <source>
        <dbReference type="Google" id="ProtNLM"/>
    </source>
</evidence>
<dbReference type="Pfam" id="PF00560">
    <property type="entry name" value="LRR_1"/>
    <property type="match status" value="6"/>
</dbReference>
<evidence type="ECO:0000259" key="14">
    <source>
        <dbReference type="Pfam" id="PF23598"/>
    </source>
</evidence>
<evidence type="ECO:0000256" key="7">
    <source>
        <dbReference type="ARBA" id="ARBA00022737"/>
    </source>
</evidence>
<dbReference type="Gene3D" id="3.80.10.10">
    <property type="entry name" value="Ribonuclease Inhibitor"/>
    <property type="match status" value="4"/>
</dbReference>
<dbReference type="InterPro" id="IPR055414">
    <property type="entry name" value="LRR_R13L4/SHOC2-like"/>
</dbReference>
<dbReference type="EMBL" id="JAATIP010000065">
    <property type="protein sequence ID" value="KAF4380271.1"/>
    <property type="molecule type" value="Genomic_DNA"/>
</dbReference>
<dbReference type="SMART" id="SM00369">
    <property type="entry name" value="LRR_TYP"/>
    <property type="match status" value="12"/>
</dbReference>
<keyword evidence="8 12" id="KW-1133">Transmembrane helix</keyword>
<dbReference type="InterPro" id="IPR032675">
    <property type="entry name" value="LRR_dom_sf"/>
</dbReference>
<sequence length="1056" mass="118250">MTIHMTIHVTTMIMFFMFLAEVALMGNVFGNGVGESNILCHETEKQALLSFKKDLVDDYNKLVSWNVSEEEDCCKWAGISCNALTGHVSKLSLRDGSLTGKINPSLLNLTHLANLDLSLNNFEGIQIPSFVGSLVSLRYLNLTYGHFKGMIPQQLGNLSSLLYLGLGHNLDLYVDNLHWVSSLSSLESLDLSYVDLSKAYDHWLLAINMIPSLQELHLSYCYLSHIHFPSHINLTSLETLDLSYNSLELGGSIPCTFRNNMSLLKYLDLSRNNIDSVIPNCLFSFPNLEHLHLSNTKLHGVISSDVANLTSIVSLNLRSNALAGKIPSSMGKLCNLKEFDLGGNNYKGSVSMVFESLSGRLSKSLKSLNLGRNFFDSFGGQLVDKIKDFENLDDFSLQSNKFSGPIPIPIFKNIISLKSLDLSYNNFSGPLPESLDSLSKLESFYISNNHFNGPLPKSLGSLSQLQTLIIYRNHFSGLLPESLGSLSQLQTLMISNNHFSGLLPKTLGSLSNLEYLSIESNSFEGNVCEFHFANLKKLKHIFASENNLSFKVSLDWTPPFSLGTIEIRNWNLGPHFPTWLKSQKDIFRIDMSNTGISDIIPSWLWNFSSADIDMSRNQIYGEIPNFKNDGYYMLNFSYNKLTGPLPHIPVRSMLDLSNNYLSGNISNFLCDPKSSKSNVMALYLENNLLSGKIPDCWMYWPSLNLINLDNNNLSGKIPSSVGSLLNLMSLHLQNNSLSGEIPKTMKNCSALKGLYLGFNKLVGTIPRWIESLPTLRFLVLRSNNFTGHIPNELCKLSMLQVLDASDNSLTGKIPKCFNNLTAMSSKSQNNPFQYYLGVNNQRSRENANVVIKGRENQYNTILYLLSTFDLSSNKLSGEIPEQLTSLDALQSLNLSGNYLSGSIPKKIDSMTYLESLDLSRNHLSGHIPTSLSSLSFLSHLNLSYNNLSGKIPIGTQLQSMDASSFMGNKLCGPPLLKKCIEDPNTTHSNASNEDGQREDDEYWFRLGIGMGFGVSFVGVIVPLVVCGFWRRAYFWFFEEYLWNKFVDYFIKIKYMF</sequence>
<feature type="domain" description="Leucine-rich repeat-containing N-terminal plant-type" evidence="13">
    <location>
        <begin position="42"/>
        <end position="82"/>
    </location>
</feature>
<dbReference type="FunFam" id="3.80.10.10:FF:001678">
    <property type="entry name" value="Calmodulin-binding receptor kinase CaMRLK"/>
    <property type="match status" value="1"/>
</dbReference>
<dbReference type="InterPro" id="IPR013210">
    <property type="entry name" value="LRR_N_plant-typ"/>
</dbReference>
<feature type="transmembrane region" description="Helical" evidence="12">
    <location>
        <begin position="12"/>
        <end position="30"/>
    </location>
</feature>
<keyword evidence="5 12" id="KW-0812">Transmembrane</keyword>
<evidence type="ECO:0000313" key="16">
    <source>
        <dbReference type="EMBL" id="KAF4398973.1"/>
    </source>
</evidence>
<keyword evidence="7" id="KW-0677">Repeat</keyword>
<organism evidence="16 18">
    <name type="scientific">Cannabis sativa</name>
    <name type="common">Hemp</name>
    <name type="synonym">Marijuana</name>
    <dbReference type="NCBI Taxonomy" id="3483"/>
    <lineage>
        <taxon>Eukaryota</taxon>
        <taxon>Viridiplantae</taxon>
        <taxon>Streptophyta</taxon>
        <taxon>Embryophyta</taxon>
        <taxon>Tracheophyta</taxon>
        <taxon>Spermatophyta</taxon>
        <taxon>Magnoliopsida</taxon>
        <taxon>eudicotyledons</taxon>
        <taxon>Gunneridae</taxon>
        <taxon>Pentapetalae</taxon>
        <taxon>rosids</taxon>
        <taxon>fabids</taxon>
        <taxon>Rosales</taxon>
        <taxon>Cannabaceae</taxon>
        <taxon>Cannabis</taxon>
    </lineage>
</organism>
<accession>A0A7J6HUT6</accession>
<comment type="subcellular location">
    <subcellularLocation>
        <location evidence="1">Cell membrane</location>
        <topology evidence="1">Single-pass type I membrane protein</topology>
    </subcellularLocation>
</comment>
<evidence type="ECO:0000256" key="6">
    <source>
        <dbReference type="ARBA" id="ARBA00022729"/>
    </source>
</evidence>
<feature type="domain" description="Disease resistance R13L4/SHOC-2-like LRR" evidence="14">
    <location>
        <begin position="385"/>
        <end position="582"/>
    </location>
</feature>
<dbReference type="FunFam" id="3.80.10.10:FF:000095">
    <property type="entry name" value="LRR receptor-like serine/threonine-protein kinase GSO1"/>
    <property type="match status" value="2"/>
</dbReference>
<keyword evidence="9 12" id="KW-0472">Membrane</keyword>
<dbReference type="InterPro" id="IPR003591">
    <property type="entry name" value="Leu-rich_rpt_typical-subtyp"/>
</dbReference>
<gene>
    <name evidence="15" type="ORF">F8388_024564</name>
    <name evidence="16" type="ORF">G4B88_023567</name>
</gene>
<dbReference type="Pfam" id="PF23598">
    <property type="entry name" value="LRR_14"/>
    <property type="match status" value="1"/>
</dbReference>
<protein>
    <recommendedName>
        <fullName evidence="19">Leucine-rich repeat-containing N-terminal plant-type domain-containing protein</fullName>
    </recommendedName>
</protein>
<dbReference type="SUPFAM" id="SSF52047">
    <property type="entry name" value="RNI-like"/>
    <property type="match status" value="1"/>
</dbReference>
<evidence type="ECO:0000256" key="3">
    <source>
        <dbReference type="ARBA" id="ARBA00022475"/>
    </source>
</evidence>
<name>A0A7J6HUT6_CANSA</name>
<evidence type="ECO:0000313" key="17">
    <source>
        <dbReference type="Proteomes" id="UP000525078"/>
    </source>
</evidence>
<evidence type="ECO:0000256" key="11">
    <source>
        <dbReference type="ARBA" id="ARBA00023180"/>
    </source>
</evidence>
<dbReference type="FunFam" id="3.80.10.10:FF:000111">
    <property type="entry name" value="LRR receptor-like serine/threonine-protein kinase ERECTA"/>
    <property type="match status" value="1"/>
</dbReference>
<dbReference type="InterPro" id="IPR046956">
    <property type="entry name" value="RLP23-like"/>
</dbReference>